<dbReference type="EC" id="5.6.2.4" evidence="7"/>
<keyword evidence="12" id="KW-1185">Reference proteome</keyword>
<dbReference type="GeneID" id="92365154"/>
<dbReference type="InterPro" id="IPR004589">
    <property type="entry name" value="DNA_helicase_ATP-dep_RecQ"/>
</dbReference>
<dbReference type="GO" id="GO:0003676">
    <property type="term" value="F:nucleic acid binding"/>
    <property type="evidence" value="ECO:0007669"/>
    <property type="project" value="InterPro"/>
</dbReference>
<dbReference type="InterPro" id="IPR011545">
    <property type="entry name" value="DEAD/DEAH_box_helicase_dom"/>
</dbReference>
<evidence type="ECO:0000259" key="9">
    <source>
        <dbReference type="PROSITE" id="PS51192"/>
    </source>
</evidence>
<keyword evidence="2" id="KW-0547">Nucleotide-binding</keyword>
<comment type="caution">
    <text evidence="11">The sequence shown here is derived from an EMBL/GenBank/DDBJ whole genome shotgun (WGS) entry which is preliminary data.</text>
</comment>
<dbReference type="VEuPathDB" id="CryptoDB:cand_009690"/>
<dbReference type="GO" id="GO:0005524">
    <property type="term" value="F:ATP binding"/>
    <property type="evidence" value="ECO:0007669"/>
    <property type="project" value="UniProtKB-KW"/>
</dbReference>
<protein>
    <recommendedName>
        <fullName evidence="7">DNA 3'-5' helicase</fullName>
        <ecNumber evidence="7">5.6.2.4</ecNumber>
    </recommendedName>
</protein>
<dbReference type="GO" id="GO:0005634">
    <property type="term" value="C:nucleus"/>
    <property type="evidence" value="ECO:0007669"/>
    <property type="project" value="TreeGrafter"/>
</dbReference>
<evidence type="ECO:0000259" key="10">
    <source>
        <dbReference type="PROSITE" id="PS51194"/>
    </source>
</evidence>
<dbReference type="InterPro" id="IPR027417">
    <property type="entry name" value="P-loop_NTPase"/>
</dbReference>
<evidence type="ECO:0000313" key="11">
    <source>
        <dbReference type="EMBL" id="OII77384.1"/>
    </source>
</evidence>
<keyword evidence="5" id="KW-0067">ATP-binding</keyword>
<dbReference type="SMART" id="SM00487">
    <property type="entry name" value="DEXDc"/>
    <property type="match status" value="1"/>
</dbReference>
<dbReference type="Pfam" id="PF00271">
    <property type="entry name" value="Helicase_C"/>
    <property type="match status" value="1"/>
</dbReference>
<dbReference type="SMART" id="SM00490">
    <property type="entry name" value="HELICc"/>
    <property type="match status" value="1"/>
</dbReference>
<dbReference type="EMBL" id="LRBS01000038">
    <property type="protein sequence ID" value="OII77384.1"/>
    <property type="molecule type" value="Genomic_DNA"/>
</dbReference>
<evidence type="ECO:0000313" key="12">
    <source>
        <dbReference type="Proteomes" id="UP000186804"/>
    </source>
</evidence>
<evidence type="ECO:0000256" key="8">
    <source>
        <dbReference type="SAM" id="MobiDB-lite"/>
    </source>
</evidence>
<name>A0A1J4MT73_9CRYT</name>
<dbReference type="PROSITE" id="PS51192">
    <property type="entry name" value="HELICASE_ATP_BIND_1"/>
    <property type="match status" value="1"/>
</dbReference>
<evidence type="ECO:0000256" key="5">
    <source>
        <dbReference type="ARBA" id="ARBA00022840"/>
    </source>
</evidence>
<dbReference type="PROSITE" id="PS51194">
    <property type="entry name" value="HELICASE_CTER"/>
    <property type="match status" value="1"/>
</dbReference>
<feature type="compositionally biased region" description="Polar residues" evidence="8">
    <location>
        <begin position="164"/>
        <end position="181"/>
    </location>
</feature>
<evidence type="ECO:0000256" key="6">
    <source>
        <dbReference type="ARBA" id="ARBA00034617"/>
    </source>
</evidence>
<dbReference type="GO" id="GO:0016787">
    <property type="term" value="F:hydrolase activity"/>
    <property type="evidence" value="ECO:0007669"/>
    <property type="project" value="UniProtKB-KW"/>
</dbReference>
<dbReference type="Proteomes" id="UP000186804">
    <property type="component" value="Unassembled WGS sequence"/>
</dbReference>
<dbReference type="OrthoDB" id="10261556at2759"/>
<dbReference type="SUPFAM" id="SSF52540">
    <property type="entry name" value="P-loop containing nucleoside triphosphate hydrolases"/>
    <property type="match status" value="1"/>
</dbReference>
<feature type="domain" description="Helicase ATP-binding" evidence="9">
    <location>
        <begin position="477"/>
        <end position="658"/>
    </location>
</feature>
<feature type="region of interest" description="Disordered" evidence="8">
    <location>
        <begin position="164"/>
        <end position="183"/>
    </location>
</feature>
<dbReference type="GO" id="GO:0009378">
    <property type="term" value="F:four-way junction helicase activity"/>
    <property type="evidence" value="ECO:0007669"/>
    <property type="project" value="TreeGrafter"/>
</dbReference>
<dbReference type="GO" id="GO:0000724">
    <property type="term" value="P:double-strand break repair via homologous recombination"/>
    <property type="evidence" value="ECO:0007669"/>
    <property type="project" value="TreeGrafter"/>
</dbReference>
<proteinExistence type="inferred from homology"/>
<keyword evidence="4" id="KW-0347">Helicase</keyword>
<evidence type="ECO:0000256" key="4">
    <source>
        <dbReference type="ARBA" id="ARBA00022806"/>
    </source>
</evidence>
<organism evidence="11 12">
    <name type="scientific">Cryptosporidium andersoni</name>
    <dbReference type="NCBI Taxonomy" id="117008"/>
    <lineage>
        <taxon>Eukaryota</taxon>
        <taxon>Sar</taxon>
        <taxon>Alveolata</taxon>
        <taxon>Apicomplexa</taxon>
        <taxon>Conoidasida</taxon>
        <taxon>Coccidia</taxon>
        <taxon>Eucoccidiorida</taxon>
        <taxon>Eimeriorina</taxon>
        <taxon>Cryptosporidiidae</taxon>
        <taxon>Cryptosporidium</taxon>
    </lineage>
</organism>
<feature type="domain" description="Helicase C-terminal" evidence="10">
    <location>
        <begin position="736"/>
        <end position="880"/>
    </location>
</feature>
<dbReference type="PANTHER" id="PTHR13710:SF108">
    <property type="entry name" value="ATP-DEPENDENT DNA HELICASE Q4"/>
    <property type="match status" value="1"/>
</dbReference>
<dbReference type="InterPro" id="IPR014001">
    <property type="entry name" value="Helicase_ATP-bd"/>
</dbReference>
<comment type="catalytic activity">
    <reaction evidence="6">
        <text>Couples ATP hydrolysis with the unwinding of duplex DNA by translocating in the 3'-5' direction.</text>
        <dbReference type="EC" id="5.6.2.4"/>
    </reaction>
</comment>
<dbReference type="GO" id="GO:0005694">
    <property type="term" value="C:chromosome"/>
    <property type="evidence" value="ECO:0007669"/>
    <property type="project" value="TreeGrafter"/>
</dbReference>
<keyword evidence="3" id="KW-0378">Hydrolase</keyword>
<dbReference type="GO" id="GO:0043138">
    <property type="term" value="F:3'-5' DNA helicase activity"/>
    <property type="evidence" value="ECO:0007669"/>
    <property type="project" value="UniProtKB-EC"/>
</dbReference>
<dbReference type="NCBIfam" id="TIGR00614">
    <property type="entry name" value="recQ_fam"/>
    <property type="match status" value="1"/>
</dbReference>
<reference evidence="11 12" key="1">
    <citation type="submission" date="2016-10" db="EMBL/GenBank/DDBJ databases">
        <title>Reductive evolution of mitochondrial metabolism and differential evolution of invasion-related proteins in Cryptosporidium.</title>
        <authorList>
            <person name="Liu S."/>
            <person name="Roellig D.M."/>
            <person name="Guo Y."/>
            <person name="Li N."/>
            <person name="Frace M.A."/>
            <person name="Tang K."/>
            <person name="Zhang L."/>
            <person name="Feng Y."/>
            <person name="Xiao L."/>
        </authorList>
    </citation>
    <scope>NUCLEOTIDE SEQUENCE [LARGE SCALE GENOMIC DNA]</scope>
    <source>
        <strain evidence="11">30847</strain>
    </source>
</reference>
<comment type="similarity">
    <text evidence="1">Belongs to the helicase family. RecQ subfamily.</text>
</comment>
<accession>A0A1J4MT73</accession>
<dbReference type="GO" id="GO:0005737">
    <property type="term" value="C:cytoplasm"/>
    <property type="evidence" value="ECO:0007669"/>
    <property type="project" value="TreeGrafter"/>
</dbReference>
<evidence type="ECO:0000256" key="2">
    <source>
        <dbReference type="ARBA" id="ARBA00022741"/>
    </source>
</evidence>
<dbReference type="Gene3D" id="3.40.50.300">
    <property type="entry name" value="P-loop containing nucleotide triphosphate hydrolases"/>
    <property type="match status" value="2"/>
</dbReference>
<dbReference type="PANTHER" id="PTHR13710">
    <property type="entry name" value="DNA HELICASE RECQ FAMILY MEMBER"/>
    <property type="match status" value="1"/>
</dbReference>
<sequence>MAGNIRRTVKYIYDGSDLNEDILAMQLTPYSEEEFLLYKDKLDKAINDLVDLIDKQIDNTGKLGFKESLNNMKLLNSSLSQESQASNSSTNIYNRYYKVYTGLMKLGILKNEIIRCFVKWKNDYYYTQWDELKNPPQELLSLWLEFKNIISELVDTCDKISKQPQPRLSVAPSQDKCTNSLDDPDNNIEKMEQIDLGSSETVTQITSIKKEYENKSENSKLNELNNKEDISKLGETNKNNRRVKVLFNGSTSLWGPKEVPKNQKHYISGMAKMKSVKKRLYSSNGRLKILQNKNISDKIRGVDNCNVNEITSLDTNNTEIVRNLRNWERIEEKKIENKRKVFLYDDIASKKLIKHEKDFKKDVNWITFSSNFSKGCREFANLNRDEEINIVINEQLMNQILGNIESINNKVQQPSHEYNNMIDFCLLDNSDIDKLELIKSQFSDSLKQHFGYQEFREGQLEAIMSILCPNILNISQNRNKALNCRSILILPTGYGKSLCYQYLSLHLSYWYSEITLVITPLISLMHDQLKNLPNCLRGAIWNSNVHIDDKKIITKLIKSRKLDILFITPESLHSKLLVDSLIIGDCNNDKSNNSIGMVCIDEAHCISEWGHSFRPSYISSMKIVINELKIKKILAITATAPKNILSELKNLLNISEVIQPHKNNSIQRKNLLCKFIYLDLLKARKPLVIDNNKVPKQYNKYSILWDYLKYTINQPFENNKLAKVESKEQKKNSKGEVWSKYKNILIYVWQKNNLEAITNYMKNKGLNVLYYHGALSNNEREIVQNSFMENKVNIFVATTSFGMGIDKKDIDAVVHWDMPNSLEQYIQETGRCARDNNRTGTCLLFLCDDDYKSKRQIISSNLIDKVSLRSLVHIILGDEYFNETYNDSIMELNNNPVNKGFQYKVYPLQLFRNIANIRNNEDIEMIMYYIKMKMDNWLHKTKNIYKDLNIVNLNYYIRGSINLKLRCFNKSFQELKKKNDFLDKISYKCTEISGVITLNILEISQNTGLSIEYIENEIESLRTTLQISMEKPTDKPCVVLCISYNEMNGAASNNMDSGGTKQNIKVDDQDRASVELEQRTEIHRNEMGDLELDNKYIKPGFLLKIDQLSIDYIVEQIFSEIKEKKLNEIRKLDIAYLTFQKSCENNSLLGDILDLYFHDDKIGFYKVLFGENKEKVDKYNNKTFNSINTLDKSFIIRNITRNIDFTNDEWQNLINDMWLYKWNEEMKDIVLKDGADFVNKIFKDAREKTHASIKSTVNFTLDTYLKDFIPIQWETYRQVENLIEDVMERSTKDSVNKDCEAIKEGKLLNRVPFTKLYNLGSIIDQVNFVFPSDLARIFVGASTYKFGYTNNSNYQGNSIAIRRKRVINRLSDITNTKIWGIYKHIPYSEILEICTDTFKERTVNKLISN</sequence>
<dbReference type="Pfam" id="PF00270">
    <property type="entry name" value="DEAD"/>
    <property type="match status" value="1"/>
</dbReference>
<gene>
    <name evidence="11" type="ORF">cand_009690</name>
</gene>
<dbReference type="RefSeq" id="XP_067069230.1">
    <property type="nucleotide sequence ID" value="XM_067211209.1"/>
</dbReference>
<evidence type="ECO:0000256" key="7">
    <source>
        <dbReference type="ARBA" id="ARBA00034808"/>
    </source>
</evidence>
<evidence type="ECO:0000256" key="1">
    <source>
        <dbReference type="ARBA" id="ARBA00005446"/>
    </source>
</evidence>
<evidence type="ECO:0000256" key="3">
    <source>
        <dbReference type="ARBA" id="ARBA00022801"/>
    </source>
</evidence>
<dbReference type="InterPro" id="IPR001650">
    <property type="entry name" value="Helicase_C-like"/>
</dbReference>